<reference evidence="1 2" key="1">
    <citation type="submission" date="2022-10" db="EMBL/GenBank/DDBJ databases">
        <title>Aestuariibacter sp. AA17 isolated from Montipora capitata coral fragment.</title>
        <authorList>
            <person name="Emsley S.A."/>
            <person name="Pfannmuller K.M."/>
            <person name="Loughran R.M."/>
            <person name="Shlafstein M."/>
            <person name="Papke E."/>
            <person name="Saw J.H."/>
            <person name="Ushijima B."/>
            <person name="Videau P."/>
        </authorList>
    </citation>
    <scope>NUCLEOTIDE SEQUENCE [LARGE SCALE GENOMIC DNA]</scope>
    <source>
        <strain evidence="1 2">AA17</strain>
    </source>
</reference>
<sequence>MTNGDTTVKLIDLAGISGQCVPWRDLLHMGPVPMTPSINELSAIRAQFIASLGWGDFNTIHQDFLARDKALSTIDANQPVVLWFEHDLYDQLQLIQVLSELNVQNVPHENVFWVDTSIHLGRLLPADYLELISNKKAVTPQMFALANEAWNAYRQTTPEAWSALRKRDLTSLPYLKNAIERSLQELPWTNSGLNFTEKTSLALIHEGHNTPTTLFQAYCAHEKAEFHGDMSYFWYIDQLHQDSPPLLSKQQDTYHLTENGKSVLKNGMFWQRAYGQSQWLGGYELSSTYPFLWDDTSKRLIVS</sequence>
<dbReference type="EMBL" id="JAOWKX010000004">
    <property type="protein sequence ID" value="MCV2884731.1"/>
    <property type="molecule type" value="Genomic_DNA"/>
</dbReference>
<name>A0ABT3A8U3_9ALTE</name>
<gene>
    <name evidence="1" type="ORF">OE749_08485</name>
</gene>
<keyword evidence="2" id="KW-1185">Reference proteome</keyword>
<dbReference type="Proteomes" id="UP001652504">
    <property type="component" value="Unassembled WGS sequence"/>
</dbReference>
<organism evidence="1 2">
    <name type="scientific">Fluctibacter corallii</name>
    <dbReference type="NCBI Taxonomy" id="2984329"/>
    <lineage>
        <taxon>Bacteria</taxon>
        <taxon>Pseudomonadati</taxon>
        <taxon>Pseudomonadota</taxon>
        <taxon>Gammaproteobacteria</taxon>
        <taxon>Alteromonadales</taxon>
        <taxon>Alteromonadaceae</taxon>
        <taxon>Fluctibacter</taxon>
    </lineage>
</organism>
<evidence type="ECO:0000313" key="1">
    <source>
        <dbReference type="EMBL" id="MCV2884731.1"/>
    </source>
</evidence>
<evidence type="ECO:0000313" key="2">
    <source>
        <dbReference type="Proteomes" id="UP001652504"/>
    </source>
</evidence>
<protein>
    <submittedName>
        <fullName evidence="1">DUF1835 domain-containing protein</fullName>
    </submittedName>
</protein>
<comment type="caution">
    <text evidence="1">The sequence shown here is derived from an EMBL/GenBank/DDBJ whole genome shotgun (WGS) entry which is preliminary data.</text>
</comment>
<proteinExistence type="predicted"/>
<accession>A0ABT3A8U3</accession>